<dbReference type="SUPFAM" id="SSF52540">
    <property type="entry name" value="P-loop containing nucleoside triphosphate hydrolases"/>
    <property type="match status" value="1"/>
</dbReference>
<dbReference type="Proteomes" id="UP000401717">
    <property type="component" value="Unassembled WGS sequence"/>
</dbReference>
<dbReference type="RefSeq" id="WP_238178639.1">
    <property type="nucleotide sequence ID" value="NZ_BPQI01000011.1"/>
</dbReference>
<name>A0A564G4A0_9HYPH</name>
<dbReference type="EMBL" id="BPQI01000011">
    <property type="protein sequence ID" value="GJD54706.1"/>
    <property type="molecule type" value="Genomic_DNA"/>
</dbReference>
<reference evidence="2 3" key="1">
    <citation type="submission" date="2019-06" db="EMBL/GenBank/DDBJ databases">
        <authorList>
            <person name="Rodrigo-Torres L."/>
            <person name="Arahal R. D."/>
            <person name="Lucena T."/>
        </authorList>
    </citation>
    <scope>NUCLEOTIDE SEQUENCE [LARGE SCALE GENOMIC DNA]</scope>
    <source>
        <strain evidence="2 3">SW08-7</strain>
    </source>
</reference>
<evidence type="ECO:0008006" key="5">
    <source>
        <dbReference type="Google" id="ProtNLM"/>
    </source>
</evidence>
<evidence type="ECO:0000313" key="4">
    <source>
        <dbReference type="Proteomes" id="UP001055303"/>
    </source>
</evidence>
<reference evidence="1" key="3">
    <citation type="submission" date="2021-08" db="EMBL/GenBank/DDBJ databases">
        <authorList>
            <person name="Tani A."/>
            <person name="Ola A."/>
            <person name="Ogura Y."/>
            <person name="Katsura K."/>
            <person name="Hayashi T."/>
        </authorList>
    </citation>
    <scope>NUCLEOTIDE SEQUENCE</scope>
    <source>
        <strain evidence="1">DSM 22415</strain>
    </source>
</reference>
<dbReference type="EMBL" id="CABFVH010000033">
    <property type="protein sequence ID" value="VUF14401.1"/>
    <property type="molecule type" value="Genomic_DNA"/>
</dbReference>
<keyword evidence="4" id="KW-1185">Reference proteome</keyword>
<dbReference type="Proteomes" id="UP001055303">
    <property type="component" value="Unassembled WGS sequence"/>
</dbReference>
<evidence type="ECO:0000313" key="1">
    <source>
        <dbReference type="EMBL" id="GJD54706.1"/>
    </source>
</evidence>
<gene>
    <name evidence="1" type="ORF">IFDJLNFL_0585</name>
    <name evidence="2" type="ORF">MTDSW087_04122</name>
</gene>
<evidence type="ECO:0000313" key="2">
    <source>
        <dbReference type="EMBL" id="VUF14401.1"/>
    </source>
</evidence>
<dbReference type="AlphaFoldDB" id="A0A564G4A0"/>
<protein>
    <recommendedName>
        <fullName evidence="5">Orc1-like AAA ATPase domain-containing protein</fullName>
    </recommendedName>
</protein>
<sequence length="782" mass="87489">MRVEVTDDLGGRSDYILGNARAILEAKREAKIFSKLPVGRPSSIRKMRPLLAASPEFTAAVHQVLPYCVIHGAPIAIVCNGPQLAIFQALTPGMSPLDGECYFFNGFQSYIDFFPLLWTLLSPEGIFENRAHQDLAIHRNPRIPPKASEGIPELRKFRYRSEFEENLRGLSEVLLEEIEDNPNIKKDFYRECYVPLEANNQHLLLSKRIISARYRRVGGDSVTPSAVNSATGTGKNGDLLNDPAILSSGSRPIVVIGDVGVGKTSFFENLYESLDQEEKAETYFIHINLGLKANLTSDIKSHVLYEIPNSLNQKYGIDIHKYEFIESVYYREIKSFDGGVDGRLKGIDNAAYEKEKIAFLKTLENRSDAHLHASLGHLAKGRNKKIILIMDNADQRNFEVQQEAFLIAQELAATRNLLVFVALRPSTFYHSKSSGSLSGYQNKILTISPPPADEVVQKRLSFAVRVAEGKVEHAGLHGAMIKIGSVATFMNVTLRSIRNNEAIRAFLSNITGGNTRAVIELITGFCGSANVDSQKIVKMEEQYGNYRVPLHEFTKHALLGEYAYFNPQSSQVACNIYDTSMADPREHFLCGLVVAYLSSNVGVRDNDGFISGSSIIGEMSKLGFIEAQTRHALRRLATKKMIETPYAHYREIPVAETANPDEFYFRATSVGIYHIRFWGGAFTYLDATSTDTPIFDQNIRADVSDLAPSFSISDRYRKAYQFREYLFEQWSAANIGASYFDFVDLLQTQDKTFIDVKDAIDGVPKARAKGVKQRTKGGARRR</sequence>
<proteinExistence type="predicted"/>
<dbReference type="Gene3D" id="3.40.50.300">
    <property type="entry name" value="P-loop containing nucleotide triphosphate hydrolases"/>
    <property type="match status" value="1"/>
</dbReference>
<evidence type="ECO:0000313" key="3">
    <source>
        <dbReference type="Proteomes" id="UP000401717"/>
    </source>
</evidence>
<reference evidence="1" key="2">
    <citation type="journal article" date="2021" name="Front. Microbiol.">
        <title>Comprehensive Comparative Genomics and Phenotyping of Methylobacterium Species.</title>
        <authorList>
            <person name="Alessa O."/>
            <person name="Ogura Y."/>
            <person name="Fujitani Y."/>
            <person name="Takami H."/>
            <person name="Hayashi T."/>
            <person name="Sahin N."/>
            <person name="Tani A."/>
        </authorList>
    </citation>
    <scope>NUCLEOTIDE SEQUENCE</scope>
    <source>
        <strain evidence="1">DSM 22415</strain>
    </source>
</reference>
<accession>A0A564G4A0</accession>
<dbReference type="InterPro" id="IPR027417">
    <property type="entry name" value="P-loop_NTPase"/>
</dbReference>
<organism evidence="2 3">
    <name type="scientific">Methylobacterium dankookense</name>
    <dbReference type="NCBI Taxonomy" id="560405"/>
    <lineage>
        <taxon>Bacteria</taxon>
        <taxon>Pseudomonadati</taxon>
        <taxon>Pseudomonadota</taxon>
        <taxon>Alphaproteobacteria</taxon>
        <taxon>Hyphomicrobiales</taxon>
        <taxon>Methylobacteriaceae</taxon>
        <taxon>Methylobacterium</taxon>
    </lineage>
</organism>